<comment type="caution">
    <text evidence="1">The sequence shown here is derived from an EMBL/GenBank/DDBJ whole genome shotgun (WGS) entry which is preliminary data.</text>
</comment>
<proteinExistence type="predicted"/>
<keyword evidence="2" id="KW-1185">Reference proteome</keyword>
<dbReference type="Proteomes" id="UP000814128">
    <property type="component" value="Unassembled WGS sequence"/>
</dbReference>
<reference evidence="1" key="1">
    <citation type="submission" date="2021-02" db="EMBL/GenBank/DDBJ databases">
        <authorList>
            <consortium name="DOE Joint Genome Institute"/>
            <person name="Ahrendt S."/>
            <person name="Looney B.P."/>
            <person name="Miyauchi S."/>
            <person name="Morin E."/>
            <person name="Drula E."/>
            <person name="Courty P.E."/>
            <person name="Chicoki N."/>
            <person name="Fauchery L."/>
            <person name="Kohler A."/>
            <person name="Kuo A."/>
            <person name="Labutti K."/>
            <person name="Pangilinan J."/>
            <person name="Lipzen A."/>
            <person name="Riley R."/>
            <person name="Andreopoulos W."/>
            <person name="He G."/>
            <person name="Johnson J."/>
            <person name="Barry K.W."/>
            <person name="Grigoriev I.V."/>
            <person name="Nagy L."/>
            <person name="Hibbett D."/>
            <person name="Henrissat B."/>
            <person name="Matheny P.B."/>
            <person name="Labbe J."/>
            <person name="Martin F."/>
        </authorList>
    </citation>
    <scope>NUCLEOTIDE SEQUENCE</scope>
    <source>
        <strain evidence="1">EC-137</strain>
    </source>
</reference>
<evidence type="ECO:0000313" key="2">
    <source>
        <dbReference type="Proteomes" id="UP000814128"/>
    </source>
</evidence>
<evidence type="ECO:0000313" key="1">
    <source>
        <dbReference type="EMBL" id="KAI0026936.1"/>
    </source>
</evidence>
<sequence length="871" mass="98438">MDEDAPSPASPNASLPPEFSDPLIQPFGGQAGAPVDPHAHPGSCYAQYKADLGLNSISDDNPYHPFVSQLDWEVARWAKTHGPGSTAFTEFLKIPEVTERLGLSFRSSKDLNNILHSSLPGRPSFYRNTVQVAGETYELYLRDAMQCVQALYGSPEFAAELVFAPVKHFASVGGEKVRMYSDMHTGDWWWEIQQKLERQKSGATIVPLIISSDKTQLTQFRNRSAYPVYLTIGNIPKETRRKPSRQAQLLLGYFPVTSMEHIKNDEVRRRALASLFHECMRLVLAPIRDASRDGVELASGDGVLRRCHPIFAAFVGDYPEQVLVTLCKTGECPKGSIDPSELGSYDTDCKLRSVATAVNALRTFELTNDPLTYVQACRAAGIKPVDAFWKDLPFSDIYLAITPDILHQLYQGMVKHVISWLKVAYGKRAIDARFQSLPPNHHLRLFSRGISKLSRVSGSEHEDICRSLLGVIADLPLPDGQSPVRIVRAVRALLDFVYLAQYPVHTTLSLRQLDDALAVFHANKQVFIDLGMREQFNLPKLHSLRHYAYSIKMLGSADNFNTSYSERLHIDFAKSAYRASNRKDEYPQMARWLLRKEQIHAHAAYIAWRLSGCPEAMDIPPPPSPHQPKLLRQIARYPNEKSVSFAQASERFGAEDFGRILKEYIVRTNHPTFTPAEVATHLRAWILPFRTVAVYYRLKFWHPDALGHDHSPDALDSIHARPMYFDTQGRRVNGRFDTALINEDGEGGSSGVAGYRIGQIRMIFSLSKAAVRASFLHGEAPSSHFAYVEWFSRFPSGPDPNSRMYRIRRTIVQGERVASIVPIQDIHRSIHLFPRFGRAKDPSWTSNNVLELCREFFVNCFSDRHCYITVR</sequence>
<organism evidence="1 2">
    <name type="scientific">Vararia minispora EC-137</name>
    <dbReference type="NCBI Taxonomy" id="1314806"/>
    <lineage>
        <taxon>Eukaryota</taxon>
        <taxon>Fungi</taxon>
        <taxon>Dikarya</taxon>
        <taxon>Basidiomycota</taxon>
        <taxon>Agaricomycotina</taxon>
        <taxon>Agaricomycetes</taxon>
        <taxon>Russulales</taxon>
        <taxon>Lachnocladiaceae</taxon>
        <taxon>Vararia</taxon>
    </lineage>
</organism>
<name>A0ACB8Q5B3_9AGAM</name>
<gene>
    <name evidence="1" type="ORF">K488DRAFT_63772</name>
</gene>
<reference evidence="1" key="2">
    <citation type="journal article" date="2022" name="New Phytol.">
        <title>Evolutionary transition to the ectomycorrhizal habit in the genomes of a hyperdiverse lineage of mushroom-forming fungi.</title>
        <authorList>
            <person name="Looney B."/>
            <person name="Miyauchi S."/>
            <person name="Morin E."/>
            <person name="Drula E."/>
            <person name="Courty P.E."/>
            <person name="Kohler A."/>
            <person name="Kuo A."/>
            <person name="LaButti K."/>
            <person name="Pangilinan J."/>
            <person name="Lipzen A."/>
            <person name="Riley R."/>
            <person name="Andreopoulos W."/>
            <person name="He G."/>
            <person name="Johnson J."/>
            <person name="Nolan M."/>
            <person name="Tritt A."/>
            <person name="Barry K.W."/>
            <person name="Grigoriev I.V."/>
            <person name="Nagy L.G."/>
            <person name="Hibbett D."/>
            <person name="Henrissat B."/>
            <person name="Matheny P.B."/>
            <person name="Labbe J."/>
            <person name="Martin F.M."/>
        </authorList>
    </citation>
    <scope>NUCLEOTIDE SEQUENCE</scope>
    <source>
        <strain evidence="1">EC-137</strain>
    </source>
</reference>
<protein>
    <submittedName>
        <fullName evidence="1">Uncharacterized protein</fullName>
    </submittedName>
</protein>
<dbReference type="EMBL" id="MU274098">
    <property type="protein sequence ID" value="KAI0026936.1"/>
    <property type="molecule type" value="Genomic_DNA"/>
</dbReference>
<accession>A0ACB8Q5B3</accession>